<evidence type="ECO:0000256" key="1">
    <source>
        <dbReference type="SAM" id="MobiDB-lite"/>
    </source>
</evidence>
<evidence type="ECO:0000256" key="2">
    <source>
        <dbReference type="SAM" id="Phobius"/>
    </source>
</evidence>
<keyword evidence="2" id="KW-0472">Membrane</keyword>
<feature type="transmembrane region" description="Helical" evidence="2">
    <location>
        <begin position="335"/>
        <end position="356"/>
    </location>
</feature>
<protein>
    <recommendedName>
        <fullName evidence="6">LPXTG-motif cell wall-anchored protein</fullName>
    </recommendedName>
</protein>
<dbReference type="Proteomes" id="UP001226691">
    <property type="component" value="Unassembled WGS sequence"/>
</dbReference>
<dbReference type="NCBIfam" id="NF038133">
    <property type="entry name" value="choice_anch_L"/>
    <property type="match status" value="1"/>
</dbReference>
<dbReference type="RefSeq" id="WP_307482603.1">
    <property type="nucleotide sequence ID" value="NZ_JAUTBF010000001.1"/>
</dbReference>
<keyword evidence="2" id="KW-1133">Transmembrane helix</keyword>
<name>A0ABU0TUD3_MICTR</name>
<comment type="caution">
    <text evidence="4">The sequence shown here is derived from an EMBL/GenBank/DDBJ whole genome shotgun (WGS) entry which is preliminary data.</text>
</comment>
<keyword evidence="2" id="KW-0812">Transmembrane</keyword>
<evidence type="ECO:0008006" key="6">
    <source>
        <dbReference type="Google" id="ProtNLM"/>
    </source>
</evidence>
<keyword evidence="3" id="KW-0732">Signal</keyword>
<evidence type="ECO:0000256" key="3">
    <source>
        <dbReference type="SAM" id="SignalP"/>
    </source>
</evidence>
<feature type="chain" id="PRO_5045330902" description="LPXTG-motif cell wall-anchored protein" evidence="3">
    <location>
        <begin position="41"/>
        <end position="368"/>
    </location>
</feature>
<sequence length="368" mass="36672">MNQLSSFVRRSPARRAPFAVAACVASSAAIALLASAPAYAAAASTTLEGKDVKDVVKVLVGGNIAISDAKLTSGRAIQAGTYSGLNLGFADRFSSGVALTTGSLRDADPNNAADVDFTDSSLVGPNKKLTTTGDLGGAGSATLDAAFGVTTYDGAELALTVIPAGDTLTIDYQIGSEEYGKWAQRDYKDAFGIFVNGTLCSTIGGQPVGLGTINSTSHPELFVSNVTSDGHPGALDTEMNGFSVPLTCTASVTPGRAVSVVAAVADTKDGQLDSTLLIPAGGIHSAGVPATPAPTSTSTPGSPSSTTQAPVPASANSAASPTSSLASTGLNSDSLIGAVALGVLVLAAGVCAFFVSRRARRATQGKKL</sequence>
<gene>
    <name evidence="4" type="ORF">QE412_001841</name>
</gene>
<proteinExistence type="predicted"/>
<keyword evidence="5" id="KW-1185">Reference proteome</keyword>
<reference evidence="4 5" key="1">
    <citation type="submission" date="2023-07" db="EMBL/GenBank/DDBJ databases">
        <title>Functional and genomic diversity of the sorghum phyllosphere microbiome.</title>
        <authorList>
            <person name="Shade A."/>
        </authorList>
    </citation>
    <scope>NUCLEOTIDE SEQUENCE [LARGE SCALE GENOMIC DNA]</scope>
    <source>
        <strain evidence="4 5">SORGH_AS_1207</strain>
    </source>
</reference>
<dbReference type="EMBL" id="JAUTBF010000001">
    <property type="protein sequence ID" value="MDQ1123268.1"/>
    <property type="molecule type" value="Genomic_DNA"/>
</dbReference>
<evidence type="ECO:0000313" key="4">
    <source>
        <dbReference type="EMBL" id="MDQ1123268.1"/>
    </source>
</evidence>
<organism evidence="4 5">
    <name type="scientific">Microbacterium trichothecenolyticum</name>
    <name type="common">Aureobacterium trichothecenolyticum</name>
    <dbReference type="NCBI Taxonomy" id="69370"/>
    <lineage>
        <taxon>Bacteria</taxon>
        <taxon>Bacillati</taxon>
        <taxon>Actinomycetota</taxon>
        <taxon>Actinomycetes</taxon>
        <taxon>Micrococcales</taxon>
        <taxon>Microbacteriaceae</taxon>
        <taxon>Microbacterium</taxon>
    </lineage>
</organism>
<feature type="signal peptide" evidence="3">
    <location>
        <begin position="1"/>
        <end position="40"/>
    </location>
</feature>
<dbReference type="InterPro" id="IPR049804">
    <property type="entry name" value="Choice_anch_L"/>
</dbReference>
<evidence type="ECO:0000313" key="5">
    <source>
        <dbReference type="Proteomes" id="UP001226691"/>
    </source>
</evidence>
<feature type="region of interest" description="Disordered" evidence="1">
    <location>
        <begin position="287"/>
        <end position="324"/>
    </location>
</feature>
<accession>A0ABU0TUD3</accession>